<protein>
    <recommendedName>
        <fullName evidence="5">DUF4232 domain-containing protein</fullName>
    </recommendedName>
</protein>
<evidence type="ECO:0000256" key="1">
    <source>
        <dbReference type="SAM" id="MobiDB-lite"/>
    </source>
</evidence>
<keyword evidence="2" id="KW-0812">Transmembrane</keyword>
<feature type="transmembrane region" description="Helical" evidence="2">
    <location>
        <begin position="21"/>
        <end position="39"/>
    </location>
</feature>
<keyword evidence="4" id="KW-1185">Reference proteome</keyword>
<gene>
    <name evidence="3" type="ORF">NS354_09785</name>
</gene>
<comment type="caution">
    <text evidence="3">The sequence shown here is derived from an EMBL/GenBank/DDBJ whole genome shotgun (WGS) entry which is preliminary data.</text>
</comment>
<sequence>MSTLKDPVGPKDRKVYLRRRLIVLLALLAVVAVVVLIIVRPGSSGGVADASQVEVPEDLVESPSPGADEEGGAAGESDDVAACAAGQLTVTPATDKGDYAAGEQPQLSLSVENTGEDPCSADLGSANLQFVIASGDDEVWRSADCQENPEHLAVILEPGAPLTTESIAWDRTRSSPETCDISRDPVSADGASYHLRTTAAGVQGTGTAQFLLY</sequence>
<evidence type="ECO:0000256" key="2">
    <source>
        <dbReference type="SAM" id="Phobius"/>
    </source>
</evidence>
<evidence type="ECO:0000313" key="3">
    <source>
        <dbReference type="EMBL" id="KTR85075.1"/>
    </source>
</evidence>
<dbReference type="RefSeq" id="WP_058594321.1">
    <property type="nucleotide sequence ID" value="NZ_LDRK01000066.1"/>
</dbReference>
<evidence type="ECO:0000313" key="4">
    <source>
        <dbReference type="Proteomes" id="UP000070810"/>
    </source>
</evidence>
<accession>A0A147EKZ7</accession>
<reference evidence="3 4" key="1">
    <citation type="journal article" date="2016" name="Front. Microbiol.">
        <title>Genomic Resource of Rice Seed Associated Bacteria.</title>
        <authorList>
            <person name="Midha S."/>
            <person name="Bansal K."/>
            <person name="Sharma S."/>
            <person name="Kumar N."/>
            <person name="Patil P.P."/>
            <person name="Chaudhry V."/>
            <person name="Patil P.B."/>
        </authorList>
    </citation>
    <scope>NUCLEOTIDE SEQUENCE [LARGE SCALE GENOMIC DNA]</scope>
    <source>
        <strain evidence="3 4">NS354</strain>
    </source>
</reference>
<proteinExistence type="predicted"/>
<keyword evidence="2" id="KW-0472">Membrane</keyword>
<organism evidence="3 4">
    <name type="scientific">Leucobacter chromiiresistens</name>
    <dbReference type="NCBI Taxonomy" id="1079994"/>
    <lineage>
        <taxon>Bacteria</taxon>
        <taxon>Bacillati</taxon>
        <taxon>Actinomycetota</taxon>
        <taxon>Actinomycetes</taxon>
        <taxon>Micrococcales</taxon>
        <taxon>Microbacteriaceae</taxon>
        <taxon>Leucobacter</taxon>
    </lineage>
</organism>
<feature type="region of interest" description="Disordered" evidence="1">
    <location>
        <begin position="44"/>
        <end position="77"/>
    </location>
</feature>
<keyword evidence="2" id="KW-1133">Transmembrane helix</keyword>
<dbReference type="EMBL" id="LDRK01000066">
    <property type="protein sequence ID" value="KTR85075.1"/>
    <property type="molecule type" value="Genomic_DNA"/>
</dbReference>
<dbReference type="Proteomes" id="UP000070810">
    <property type="component" value="Unassembled WGS sequence"/>
</dbReference>
<feature type="compositionally biased region" description="Acidic residues" evidence="1">
    <location>
        <begin position="67"/>
        <end position="77"/>
    </location>
</feature>
<dbReference type="PATRIC" id="fig|1079994.3.peg.2219"/>
<name>A0A147EKZ7_9MICO</name>
<dbReference type="OrthoDB" id="5189092at2"/>
<dbReference type="AlphaFoldDB" id="A0A147EKZ7"/>
<evidence type="ECO:0008006" key="5">
    <source>
        <dbReference type="Google" id="ProtNLM"/>
    </source>
</evidence>